<comment type="caution">
    <text evidence="1">The sequence shown here is derived from an EMBL/GenBank/DDBJ whole genome shotgun (WGS) entry which is preliminary data.</text>
</comment>
<accession>A0A1Q3EBI8</accession>
<dbReference type="AlphaFoldDB" id="A0A1Q3EBI8"/>
<keyword evidence="2" id="KW-1185">Reference proteome</keyword>
<sequence>MTISDPYCVFNEVQCAARYLLQVLPEFPSNFKLETGLIIDYIPVASPKKFWMWKVNKMYLLQRRFS</sequence>
<protein>
    <submittedName>
        <fullName evidence="1">Uncharacterized protein</fullName>
    </submittedName>
</protein>
<dbReference type="EMBL" id="BDGU01000195">
    <property type="protein sequence ID" value="GAW04464.1"/>
    <property type="molecule type" value="Genomic_DNA"/>
</dbReference>
<gene>
    <name evidence="1" type="ORF">LENED_006254</name>
</gene>
<proteinExistence type="predicted"/>
<evidence type="ECO:0000313" key="2">
    <source>
        <dbReference type="Proteomes" id="UP000188533"/>
    </source>
</evidence>
<evidence type="ECO:0000313" key="1">
    <source>
        <dbReference type="EMBL" id="GAW04464.1"/>
    </source>
</evidence>
<dbReference type="Proteomes" id="UP000188533">
    <property type="component" value="Unassembled WGS sequence"/>
</dbReference>
<reference evidence="1 2" key="2">
    <citation type="submission" date="2017-02" db="EMBL/GenBank/DDBJ databases">
        <title>A genome survey and senescence transcriptome analysis in Lentinula edodes.</title>
        <authorList>
            <person name="Sakamoto Y."/>
            <person name="Nakade K."/>
            <person name="Sato S."/>
            <person name="Yoshida Y."/>
            <person name="Miyazaki K."/>
            <person name="Natsume S."/>
            <person name="Konno N."/>
        </authorList>
    </citation>
    <scope>NUCLEOTIDE SEQUENCE [LARGE SCALE GENOMIC DNA]</scope>
    <source>
        <strain evidence="1 2">NBRC 111202</strain>
    </source>
</reference>
<organism evidence="1 2">
    <name type="scientific">Lentinula edodes</name>
    <name type="common">Shiitake mushroom</name>
    <name type="synonym">Lentinus edodes</name>
    <dbReference type="NCBI Taxonomy" id="5353"/>
    <lineage>
        <taxon>Eukaryota</taxon>
        <taxon>Fungi</taxon>
        <taxon>Dikarya</taxon>
        <taxon>Basidiomycota</taxon>
        <taxon>Agaricomycotina</taxon>
        <taxon>Agaricomycetes</taxon>
        <taxon>Agaricomycetidae</taxon>
        <taxon>Agaricales</taxon>
        <taxon>Marasmiineae</taxon>
        <taxon>Omphalotaceae</taxon>
        <taxon>Lentinula</taxon>
    </lineage>
</organism>
<name>A0A1Q3EBI8_LENED</name>
<reference evidence="1 2" key="1">
    <citation type="submission" date="2016-08" db="EMBL/GenBank/DDBJ databases">
        <authorList>
            <consortium name="Lentinula edodes genome sequencing consortium"/>
            <person name="Sakamoto Y."/>
            <person name="Nakade K."/>
            <person name="Sato S."/>
            <person name="Yoshida Y."/>
            <person name="Miyazaki K."/>
            <person name="Natsume S."/>
            <person name="Konno N."/>
        </authorList>
    </citation>
    <scope>NUCLEOTIDE SEQUENCE [LARGE SCALE GENOMIC DNA]</scope>
    <source>
        <strain evidence="1 2">NBRC 111202</strain>
    </source>
</reference>